<keyword evidence="3" id="KW-1185">Reference proteome</keyword>
<gene>
    <name evidence="2" type="ORF">HG543_32385</name>
</gene>
<feature type="signal peptide" evidence="1">
    <location>
        <begin position="1"/>
        <end position="20"/>
    </location>
</feature>
<keyword evidence="1" id="KW-0732">Signal</keyword>
<feature type="chain" id="PRO_5032475200" evidence="1">
    <location>
        <begin position="21"/>
        <end position="258"/>
    </location>
</feature>
<protein>
    <submittedName>
        <fullName evidence="2">Uncharacterized protein</fullName>
    </submittedName>
</protein>
<evidence type="ECO:0000256" key="1">
    <source>
        <dbReference type="SAM" id="SignalP"/>
    </source>
</evidence>
<reference evidence="2 3" key="1">
    <citation type="submission" date="2020-04" db="EMBL/GenBank/DDBJ databases">
        <title>Draft genome of Pyxidicoccus fallax type strain.</title>
        <authorList>
            <person name="Whitworth D.E."/>
        </authorList>
    </citation>
    <scope>NUCLEOTIDE SEQUENCE [LARGE SCALE GENOMIC DNA]</scope>
    <source>
        <strain evidence="2 3">DSM 14698</strain>
    </source>
</reference>
<evidence type="ECO:0000313" key="3">
    <source>
        <dbReference type="Proteomes" id="UP000518300"/>
    </source>
</evidence>
<dbReference type="RefSeq" id="WP_169348785.1">
    <property type="nucleotide sequence ID" value="NZ_JABBJJ010000190.1"/>
</dbReference>
<comment type="caution">
    <text evidence="2">The sequence shown here is derived from an EMBL/GenBank/DDBJ whole genome shotgun (WGS) entry which is preliminary data.</text>
</comment>
<accession>A0A848LPE0</accession>
<sequence length="258" mass="28059">MNRLLSLCALPLLLVGTVAAAQTAPVISFNANWSLTESAPLVAGGSAQVAYDATRLPQCRTWLADGTPTWSITGHYRLNNGTPGSFDVAGLPSTGAAPVIPLPEAGSLEVWFRVSGPDCEHYDSNYGTNFRFTVQPAGTAVPPTIVFQEGWVEYVVGTPKAGQPLVIDYDIDRLPECRLLYNGAPTWDVAVHYRFGSGTVTTTSVTTVSGFSRRGAPVTIQAPTWARSVTMWFENWDRGYCRRWDSQFGANYTFTIQP</sequence>
<evidence type="ECO:0000313" key="2">
    <source>
        <dbReference type="EMBL" id="NMO19539.1"/>
    </source>
</evidence>
<dbReference type="Proteomes" id="UP000518300">
    <property type="component" value="Unassembled WGS sequence"/>
</dbReference>
<dbReference type="InterPro" id="IPR046181">
    <property type="entry name" value="DUF6209"/>
</dbReference>
<dbReference type="Pfam" id="PF19714">
    <property type="entry name" value="DUF6209"/>
    <property type="match status" value="1"/>
</dbReference>
<dbReference type="AlphaFoldDB" id="A0A848LPE0"/>
<dbReference type="EMBL" id="JABBJJ010000190">
    <property type="protein sequence ID" value="NMO19539.1"/>
    <property type="molecule type" value="Genomic_DNA"/>
</dbReference>
<name>A0A848LPE0_9BACT</name>
<organism evidence="2 3">
    <name type="scientific">Pyxidicoccus fallax</name>
    <dbReference type="NCBI Taxonomy" id="394095"/>
    <lineage>
        <taxon>Bacteria</taxon>
        <taxon>Pseudomonadati</taxon>
        <taxon>Myxococcota</taxon>
        <taxon>Myxococcia</taxon>
        <taxon>Myxococcales</taxon>
        <taxon>Cystobacterineae</taxon>
        <taxon>Myxococcaceae</taxon>
        <taxon>Pyxidicoccus</taxon>
    </lineage>
</organism>
<proteinExistence type="predicted"/>